<feature type="domain" description="HTH myb-type" evidence="9">
    <location>
        <begin position="90"/>
        <end position="137"/>
    </location>
</feature>
<comment type="subcellular location">
    <subcellularLocation>
        <location evidence="1">Nucleus</location>
    </subcellularLocation>
</comment>
<comment type="caution">
    <text evidence="10">The sequence shown here is derived from an EMBL/GenBank/DDBJ whole genome shotgun (WGS) entry which is preliminary data.</text>
</comment>
<feature type="region of interest" description="Disordered" evidence="7">
    <location>
        <begin position="150"/>
        <end position="176"/>
    </location>
</feature>
<keyword evidence="3" id="KW-0805">Transcription regulation</keyword>
<dbReference type="InterPro" id="IPR009057">
    <property type="entry name" value="Homeodomain-like_sf"/>
</dbReference>
<gene>
    <name evidence="10" type="ORF">ZIOFF_056406</name>
</gene>
<feature type="domain" description="Myb-like" evidence="8">
    <location>
        <begin position="91"/>
        <end position="133"/>
    </location>
</feature>
<accession>A0A8J5FDW7</accession>
<evidence type="ECO:0000256" key="2">
    <source>
        <dbReference type="ARBA" id="ARBA00022737"/>
    </source>
</evidence>
<evidence type="ECO:0000313" key="11">
    <source>
        <dbReference type="Proteomes" id="UP000734854"/>
    </source>
</evidence>
<evidence type="ECO:0000256" key="6">
    <source>
        <dbReference type="ARBA" id="ARBA00023242"/>
    </source>
</evidence>
<dbReference type="Gene3D" id="1.10.10.60">
    <property type="entry name" value="Homeodomain-like"/>
    <property type="match status" value="2"/>
</dbReference>
<dbReference type="Pfam" id="PF07727">
    <property type="entry name" value="RVT_2"/>
    <property type="match status" value="1"/>
</dbReference>
<evidence type="ECO:0000259" key="8">
    <source>
        <dbReference type="PROSITE" id="PS50090"/>
    </source>
</evidence>
<dbReference type="PANTHER" id="PTHR47995">
    <property type="entry name" value="TRANSCRIPTION FACTOR MYB33-RELATED"/>
    <property type="match status" value="1"/>
</dbReference>
<dbReference type="Pfam" id="PF00249">
    <property type="entry name" value="Myb_DNA-binding"/>
    <property type="match status" value="2"/>
</dbReference>
<dbReference type="PROSITE" id="PS50090">
    <property type="entry name" value="MYB_LIKE"/>
    <property type="match status" value="2"/>
</dbReference>
<dbReference type="PANTHER" id="PTHR47995:SF18">
    <property type="entry name" value="TRANSCRIPTION FACTOR MYB65"/>
    <property type="match status" value="1"/>
</dbReference>
<keyword evidence="2" id="KW-0677">Repeat</keyword>
<name>A0A8J5FDW7_ZINOF</name>
<evidence type="ECO:0000259" key="9">
    <source>
        <dbReference type="PROSITE" id="PS51294"/>
    </source>
</evidence>
<dbReference type="Proteomes" id="UP000734854">
    <property type="component" value="Unassembled WGS sequence"/>
</dbReference>
<proteinExistence type="predicted"/>
<dbReference type="GO" id="GO:0003677">
    <property type="term" value="F:DNA binding"/>
    <property type="evidence" value="ECO:0007669"/>
    <property type="project" value="UniProtKB-KW"/>
</dbReference>
<dbReference type="AlphaFoldDB" id="A0A8J5FDW7"/>
<evidence type="ECO:0000256" key="4">
    <source>
        <dbReference type="ARBA" id="ARBA00023125"/>
    </source>
</evidence>
<feature type="domain" description="Myb-like" evidence="8">
    <location>
        <begin position="28"/>
        <end position="80"/>
    </location>
</feature>
<dbReference type="PROSITE" id="PS51294">
    <property type="entry name" value="HTH_MYB"/>
    <property type="match status" value="2"/>
</dbReference>
<feature type="domain" description="HTH myb-type" evidence="9">
    <location>
        <begin position="28"/>
        <end position="84"/>
    </location>
</feature>
<sequence>MEAAGGAYGAQEPGTSPAEGGREGMRPQKTRKRRSWTAEEDAVLAAHVRAHGVGKWDAVPKSTGLARTGQSCRFRWLNSLRPGLKDDGIAFSRDEEIHLCRLHAALGNKWNRIAAEMEGRSENQVMHYWFYYVSRCQQTGLNVYPPEVQQAANGQSDLHQPQPKRHKSQTSSLPQQFPPRATYLVPVGYPNYPVVPTHLPQPVGSYSSMFREFKEAMTKEFEMTDIGLMAYYLGIEVNQRENGIFISPVGYAREILKKFKMDNRLQIQLSADPALSLGDTNKNVVQEMQPQPLALLRPPYSAEPQRQPPSAEALSLFGALCREPSLAPVVPLCPNLPPAEFPLSARSQYSRALALSWAIRFDPKSLLIPWFTPIRWVSSISGQGRPPYSAEPQRRPPSAEALSLFGALCRQPSLAPAVPLCPNLPPAEFPLSARSQYSRALALSWAIRFDPKSLLIPWFTPIRWVFDHLSGGFPAATSSCSNQL</sequence>
<keyword evidence="6" id="KW-0539">Nucleus</keyword>
<evidence type="ECO:0000256" key="7">
    <source>
        <dbReference type="SAM" id="MobiDB-lite"/>
    </source>
</evidence>
<protein>
    <submittedName>
        <fullName evidence="10">Uncharacterized protein</fullName>
    </submittedName>
</protein>
<evidence type="ECO:0000256" key="1">
    <source>
        <dbReference type="ARBA" id="ARBA00004123"/>
    </source>
</evidence>
<reference evidence="10 11" key="1">
    <citation type="submission" date="2020-08" db="EMBL/GenBank/DDBJ databases">
        <title>Plant Genome Project.</title>
        <authorList>
            <person name="Zhang R.-G."/>
        </authorList>
    </citation>
    <scope>NUCLEOTIDE SEQUENCE [LARGE SCALE GENOMIC DNA]</scope>
    <source>
        <tissue evidence="10">Rhizome</tissue>
    </source>
</reference>
<organism evidence="10 11">
    <name type="scientific">Zingiber officinale</name>
    <name type="common">Ginger</name>
    <name type="synonym">Amomum zingiber</name>
    <dbReference type="NCBI Taxonomy" id="94328"/>
    <lineage>
        <taxon>Eukaryota</taxon>
        <taxon>Viridiplantae</taxon>
        <taxon>Streptophyta</taxon>
        <taxon>Embryophyta</taxon>
        <taxon>Tracheophyta</taxon>
        <taxon>Spermatophyta</taxon>
        <taxon>Magnoliopsida</taxon>
        <taxon>Liliopsida</taxon>
        <taxon>Zingiberales</taxon>
        <taxon>Zingiberaceae</taxon>
        <taxon>Zingiber</taxon>
    </lineage>
</organism>
<feature type="region of interest" description="Disordered" evidence="7">
    <location>
        <begin position="1"/>
        <end position="37"/>
    </location>
</feature>
<keyword evidence="5" id="KW-0804">Transcription</keyword>
<feature type="compositionally biased region" description="Polar residues" evidence="7">
    <location>
        <begin position="150"/>
        <end position="159"/>
    </location>
</feature>
<dbReference type="GO" id="GO:0005634">
    <property type="term" value="C:nucleus"/>
    <property type="evidence" value="ECO:0007669"/>
    <property type="project" value="UniProtKB-SubCell"/>
</dbReference>
<dbReference type="CDD" id="cd00167">
    <property type="entry name" value="SANT"/>
    <property type="match status" value="2"/>
</dbReference>
<evidence type="ECO:0000256" key="5">
    <source>
        <dbReference type="ARBA" id="ARBA00023163"/>
    </source>
</evidence>
<dbReference type="InterPro" id="IPR017930">
    <property type="entry name" value="Myb_dom"/>
</dbReference>
<evidence type="ECO:0000256" key="3">
    <source>
        <dbReference type="ARBA" id="ARBA00023015"/>
    </source>
</evidence>
<dbReference type="SMART" id="SM00717">
    <property type="entry name" value="SANT"/>
    <property type="match status" value="2"/>
</dbReference>
<keyword evidence="4" id="KW-0238">DNA-binding</keyword>
<dbReference type="SUPFAM" id="SSF46689">
    <property type="entry name" value="Homeodomain-like"/>
    <property type="match status" value="1"/>
</dbReference>
<dbReference type="InterPro" id="IPR001005">
    <property type="entry name" value="SANT/Myb"/>
</dbReference>
<evidence type="ECO:0000313" key="10">
    <source>
        <dbReference type="EMBL" id="KAG6487799.1"/>
    </source>
</evidence>
<keyword evidence="11" id="KW-1185">Reference proteome</keyword>
<dbReference type="EMBL" id="JACMSC010000015">
    <property type="protein sequence ID" value="KAG6487799.1"/>
    <property type="molecule type" value="Genomic_DNA"/>
</dbReference>
<dbReference type="InterPro" id="IPR013103">
    <property type="entry name" value="RVT_2"/>
</dbReference>